<reference evidence="2 3" key="1">
    <citation type="journal article" date="2019" name="Int. J. Syst. Evol. Microbiol.">
        <title>The Global Catalogue of Microorganisms (GCM) 10K type strain sequencing project: providing services to taxonomists for standard genome sequencing and annotation.</title>
        <authorList>
            <consortium name="The Broad Institute Genomics Platform"/>
            <consortium name="The Broad Institute Genome Sequencing Center for Infectious Disease"/>
            <person name="Wu L."/>
            <person name="Ma J."/>
        </authorList>
    </citation>
    <scope>NUCLEOTIDE SEQUENCE [LARGE SCALE GENOMIC DNA]</scope>
    <source>
        <strain evidence="2 3">DT72</strain>
    </source>
</reference>
<accession>A0ABD5WKV3</accession>
<gene>
    <name evidence="2" type="ORF">ACFQJ6_14695</name>
</gene>
<protein>
    <submittedName>
        <fullName evidence="2">Uncharacterized protein</fullName>
    </submittedName>
</protein>
<feature type="region of interest" description="Disordered" evidence="1">
    <location>
        <begin position="142"/>
        <end position="219"/>
    </location>
</feature>
<dbReference type="AlphaFoldDB" id="A0ABD5WKV3"/>
<organism evidence="2 3">
    <name type="scientific">Halorussus caseinilyticus</name>
    <dbReference type="NCBI Taxonomy" id="3034025"/>
    <lineage>
        <taxon>Archaea</taxon>
        <taxon>Methanobacteriati</taxon>
        <taxon>Methanobacteriota</taxon>
        <taxon>Stenosarchaea group</taxon>
        <taxon>Halobacteria</taxon>
        <taxon>Halobacteriales</taxon>
        <taxon>Haladaptataceae</taxon>
        <taxon>Halorussus</taxon>
    </lineage>
</organism>
<dbReference type="RefSeq" id="WP_382209949.1">
    <property type="nucleotide sequence ID" value="NZ_JBHSZH010000005.1"/>
</dbReference>
<keyword evidence="3" id="KW-1185">Reference proteome</keyword>
<sequence>MKVTLLMFRSEMEWSTLMYASGSVSFESVSVGVFSAIGFSLDVTFSVRSAFRVGVTLTDENDTLPSRSSGVETLTDTGSFALAFRTVTFTFAASAGSVRFVRSVAFEVRFPGRYVPFPAFSGNAVRFRPGFVTFTGGPVRFSSGPRSAGGPDPIPGPTPSGGAPSPGVQFGSAGGVSPRFSGERSRSASCPDSPVHPSSASRRESASRPDPAGHRGSVR</sequence>
<evidence type="ECO:0000256" key="1">
    <source>
        <dbReference type="SAM" id="MobiDB-lite"/>
    </source>
</evidence>
<name>A0ABD5WKV3_9EURY</name>
<feature type="compositionally biased region" description="Basic and acidic residues" evidence="1">
    <location>
        <begin position="201"/>
        <end position="213"/>
    </location>
</feature>
<dbReference type="Proteomes" id="UP001596407">
    <property type="component" value="Unassembled WGS sequence"/>
</dbReference>
<evidence type="ECO:0000313" key="2">
    <source>
        <dbReference type="EMBL" id="MFC7081161.1"/>
    </source>
</evidence>
<evidence type="ECO:0000313" key="3">
    <source>
        <dbReference type="Proteomes" id="UP001596407"/>
    </source>
</evidence>
<comment type="caution">
    <text evidence="2">The sequence shown here is derived from an EMBL/GenBank/DDBJ whole genome shotgun (WGS) entry which is preliminary data.</text>
</comment>
<proteinExistence type="predicted"/>
<dbReference type="EMBL" id="JBHSZH010000005">
    <property type="protein sequence ID" value="MFC7081161.1"/>
    <property type="molecule type" value="Genomic_DNA"/>
</dbReference>